<evidence type="ECO:0000313" key="4">
    <source>
        <dbReference type="Proteomes" id="UP000473681"/>
    </source>
</evidence>
<dbReference type="Proteomes" id="UP000486903">
    <property type="component" value="Unassembled WGS sequence"/>
</dbReference>
<dbReference type="Gene3D" id="3.30.1240.10">
    <property type="match status" value="1"/>
</dbReference>
<dbReference type="RefSeq" id="WP_003373739.1">
    <property type="nucleotide sequence ID" value="NZ_JACBBA010000001.1"/>
</dbReference>
<dbReference type="PANTHER" id="PTHR10000">
    <property type="entry name" value="PHOSPHOSERINE PHOSPHATASE"/>
    <property type="match status" value="1"/>
</dbReference>
<dbReference type="PANTHER" id="PTHR10000:SF25">
    <property type="entry name" value="PHOSPHATASE YKRA-RELATED"/>
    <property type="match status" value="1"/>
</dbReference>
<dbReference type="SFLD" id="SFLDG01140">
    <property type="entry name" value="C2.B:_Phosphomannomutase_and_P"/>
    <property type="match status" value="1"/>
</dbReference>
<dbReference type="SFLD" id="SFLDS00003">
    <property type="entry name" value="Haloacid_Dehalogenase"/>
    <property type="match status" value="1"/>
</dbReference>
<dbReference type="GO" id="GO:0005829">
    <property type="term" value="C:cytosol"/>
    <property type="evidence" value="ECO:0007669"/>
    <property type="project" value="TreeGrafter"/>
</dbReference>
<dbReference type="NCBIfam" id="TIGR00099">
    <property type="entry name" value="Cof-subfamily"/>
    <property type="match status" value="1"/>
</dbReference>
<dbReference type="Gene3D" id="3.40.50.1000">
    <property type="entry name" value="HAD superfamily/HAD-like"/>
    <property type="match status" value="1"/>
</dbReference>
<name>A0A0M1LI23_CLOBO</name>
<dbReference type="PROSITE" id="PS01229">
    <property type="entry name" value="COF_2"/>
    <property type="match status" value="1"/>
</dbReference>
<dbReference type="EMBL" id="SXFB01000004">
    <property type="protein sequence ID" value="NFV26255.1"/>
    <property type="molecule type" value="Genomic_DNA"/>
</dbReference>
<dbReference type="InterPro" id="IPR036412">
    <property type="entry name" value="HAD-like_sf"/>
</dbReference>
<dbReference type="EMBL" id="SWOV01000028">
    <property type="protein sequence ID" value="NFF88358.1"/>
    <property type="molecule type" value="Genomic_DNA"/>
</dbReference>
<dbReference type="GO" id="GO:0016791">
    <property type="term" value="F:phosphatase activity"/>
    <property type="evidence" value="ECO:0007669"/>
    <property type="project" value="TreeGrafter"/>
</dbReference>
<keyword evidence="2" id="KW-0378">Hydrolase</keyword>
<dbReference type="InterPro" id="IPR006379">
    <property type="entry name" value="HAD-SF_hydro_IIB"/>
</dbReference>
<dbReference type="InterPro" id="IPR000150">
    <property type="entry name" value="Cof"/>
</dbReference>
<evidence type="ECO:0000313" key="3">
    <source>
        <dbReference type="EMBL" id="NFV26255.1"/>
    </source>
</evidence>
<evidence type="ECO:0000313" key="2">
    <source>
        <dbReference type="EMBL" id="NFN34328.1"/>
    </source>
</evidence>
<dbReference type="Pfam" id="PF08282">
    <property type="entry name" value="Hydrolase_3"/>
    <property type="match status" value="1"/>
</dbReference>
<dbReference type="SUPFAM" id="SSF56784">
    <property type="entry name" value="HAD-like"/>
    <property type="match status" value="1"/>
</dbReference>
<dbReference type="Proteomes" id="UP000476820">
    <property type="component" value="Unassembled WGS sequence"/>
</dbReference>
<accession>A0A0M1LI23</accession>
<evidence type="ECO:0000313" key="6">
    <source>
        <dbReference type="Proteomes" id="UP000486903"/>
    </source>
</evidence>
<dbReference type="EMBL" id="SWVK01000004">
    <property type="protein sequence ID" value="NFN34328.1"/>
    <property type="molecule type" value="Genomic_DNA"/>
</dbReference>
<sequence length="264" mass="29784">MKKIIFLDIDGTLLDCFNGLLDITPKVKEVIHSLQANGDYVFIASGRPYAFLSQAILDFGFDGFILANGAQVIIDSNTIYSDPINKEFVKNLISKFERHSIQYILEGELYSYMKECYKEFYAFYDGLGISRRYIKSDYDIEEIDVHKVEMLCTDIEASRLCLSLVKSDSNYDYFSSIDEKSFELYSKKNTKATGILKALDYLDIPIENSYAFGDGKNDIEMLSTVGCGIAMGNACDEVKRCAKEVTDTVHNDGVAIGIKRYVVC</sequence>
<dbReference type="NCBIfam" id="TIGR01484">
    <property type="entry name" value="HAD-SF-IIB"/>
    <property type="match status" value="1"/>
</dbReference>
<evidence type="ECO:0000313" key="1">
    <source>
        <dbReference type="EMBL" id="NFF88358.1"/>
    </source>
</evidence>
<dbReference type="GO" id="GO:0000287">
    <property type="term" value="F:magnesium ion binding"/>
    <property type="evidence" value="ECO:0007669"/>
    <property type="project" value="TreeGrafter"/>
</dbReference>
<comment type="caution">
    <text evidence="2">The sequence shown here is derived from an EMBL/GenBank/DDBJ whole genome shotgun (WGS) entry which is preliminary data.</text>
</comment>
<evidence type="ECO:0000313" key="5">
    <source>
        <dbReference type="Proteomes" id="UP000476820"/>
    </source>
</evidence>
<protein>
    <submittedName>
        <fullName evidence="2">Cof-type HAD-IIB family hydrolase</fullName>
    </submittedName>
</protein>
<dbReference type="AlphaFoldDB" id="A0A0M1LI23"/>
<organism evidence="2 4">
    <name type="scientific">Clostridium botulinum</name>
    <dbReference type="NCBI Taxonomy" id="1491"/>
    <lineage>
        <taxon>Bacteria</taxon>
        <taxon>Bacillati</taxon>
        <taxon>Bacillota</taxon>
        <taxon>Clostridia</taxon>
        <taxon>Eubacteriales</taxon>
        <taxon>Clostridiaceae</taxon>
        <taxon>Clostridium</taxon>
    </lineage>
</organism>
<proteinExistence type="predicted"/>
<dbReference type="Proteomes" id="UP000473681">
    <property type="component" value="Unassembled WGS sequence"/>
</dbReference>
<dbReference type="InterPro" id="IPR023214">
    <property type="entry name" value="HAD_sf"/>
</dbReference>
<reference evidence="4 5" key="1">
    <citation type="submission" date="2019-04" db="EMBL/GenBank/DDBJ databases">
        <title>Genome sequencing of Clostridium botulinum Groups I-IV and Clostridium butyricum.</title>
        <authorList>
            <person name="Brunt J."/>
            <person name="Van Vliet A.H.M."/>
            <person name="Stringer S.C."/>
            <person name="Carter A.T."/>
            <person name="Peck M.W."/>
        </authorList>
    </citation>
    <scope>NUCLEOTIDE SEQUENCE [LARGE SCALE GENOMIC DNA]</scope>
    <source>
        <strain evidence="1 5">1605</strain>
        <strain evidence="3 6">BL81</strain>
        <strain evidence="2 4">CB-K-33E</strain>
    </source>
</reference>
<dbReference type="OrthoDB" id="9810101at2"/>
<gene>
    <name evidence="1" type="ORF">FC774_10815</name>
    <name evidence="2" type="ORF">FDB51_04115</name>
    <name evidence="3" type="ORF">FDG31_08685</name>
</gene>